<dbReference type="PIRSF" id="PIRSF000535">
    <property type="entry name" value="1PFK/6PFK/LacC"/>
    <property type="match status" value="1"/>
</dbReference>
<name>A0AAC9J3H6_VIRHA</name>
<dbReference type="CDD" id="cd01164">
    <property type="entry name" value="FruK_PfkB_like"/>
    <property type="match status" value="1"/>
</dbReference>
<comment type="similarity">
    <text evidence="7">Belongs to the carbohydrate kinase PfkB family. LacC subfamily.</text>
</comment>
<evidence type="ECO:0000256" key="5">
    <source>
        <dbReference type="ARBA" id="ARBA00022840"/>
    </source>
</evidence>
<comment type="catalytic activity">
    <reaction evidence="7">
        <text>D-tagatofuranose 6-phosphate + ATP = D-tagatofuranose 1,6-bisphosphate + ADP + H(+)</text>
        <dbReference type="Rhea" id="RHEA:12420"/>
        <dbReference type="ChEBI" id="CHEBI:15378"/>
        <dbReference type="ChEBI" id="CHEBI:30616"/>
        <dbReference type="ChEBI" id="CHEBI:58694"/>
        <dbReference type="ChEBI" id="CHEBI:58695"/>
        <dbReference type="ChEBI" id="CHEBI:456216"/>
        <dbReference type="EC" id="2.7.1.144"/>
    </reaction>
</comment>
<dbReference type="GO" id="GO:0008662">
    <property type="term" value="F:1-phosphofructokinase activity"/>
    <property type="evidence" value="ECO:0007669"/>
    <property type="project" value="UniProtKB-UniRule"/>
</dbReference>
<evidence type="ECO:0000256" key="8">
    <source>
        <dbReference type="RuleBase" id="RU369061"/>
    </source>
</evidence>
<dbReference type="RefSeq" id="WP_071649869.1">
    <property type="nucleotide sequence ID" value="NZ_CP017962.1"/>
</dbReference>
<dbReference type="NCBIfam" id="TIGR03828">
    <property type="entry name" value="pfkB"/>
    <property type="match status" value="1"/>
</dbReference>
<dbReference type="InterPro" id="IPR017583">
    <property type="entry name" value="Tagatose/fructose_Pkinase"/>
</dbReference>
<evidence type="ECO:0000313" key="11">
    <source>
        <dbReference type="Proteomes" id="UP000182945"/>
    </source>
</evidence>
<dbReference type="Proteomes" id="UP000182945">
    <property type="component" value="Chromosome"/>
</dbReference>
<evidence type="ECO:0000313" key="10">
    <source>
        <dbReference type="EMBL" id="APC50044.1"/>
    </source>
</evidence>
<organism evidence="10 11">
    <name type="scientific">Virgibacillus halodenitrificans</name>
    <name type="common">Bacillus halodenitrificans</name>
    <dbReference type="NCBI Taxonomy" id="1482"/>
    <lineage>
        <taxon>Bacteria</taxon>
        <taxon>Bacillati</taxon>
        <taxon>Bacillota</taxon>
        <taxon>Bacilli</taxon>
        <taxon>Bacillales</taxon>
        <taxon>Bacillaceae</taxon>
        <taxon>Virgibacillus</taxon>
    </lineage>
</organism>
<reference evidence="10 11" key="1">
    <citation type="submission" date="2016-11" db="EMBL/GenBank/DDBJ databases">
        <title>Complete genome sequencing of Virgibacillus halodenitrificans PDB-F2.</title>
        <authorList>
            <person name="Sun Z."/>
            <person name="Zhou Y."/>
            <person name="Li H."/>
        </authorList>
    </citation>
    <scope>NUCLEOTIDE SEQUENCE [LARGE SCALE GENOMIC DNA]</scope>
    <source>
        <strain evidence="10 11">PDB-F2</strain>
    </source>
</reference>
<proteinExistence type="inferred from homology"/>
<protein>
    <recommendedName>
        <fullName evidence="7">Tagatose-6-phosphate kinase</fullName>
        <ecNumber evidence="7">2.7.1.144</ecNumber>
    </recommendedName>
</protein>
<feature type="domain" description="Carbohydrate kinase PfkB" evidence="9">
    <location>
        <begin position="8"/>
        <end position="287"/>
    </location>
</feature>
<dbReference type="FunFam" id="3.40.1190.20:FF:000001">
    <property type="entry name" value="Phosphofructokinase"/>
    <property type="match status" value="1"/>
</dbReference>
<keyword evidence="7" id="KW-0423">Lactose metabolism</keyword>
<dbReference type="NCBIfam" id="TIGR03168">
    <property type="entry name" value="1-PFK"/>
    <property type="match status" value="1"/>
</dbReference>
<comment type="similarity">
    <text evidence="1">Belongs to the carbohydrate kinase pfkB family.</text>
</comment>
<dbReference type="EC" id="2.7.1.144" evidence="7"/>
<evidence type="ECO:0000256" key="4">
    <source>
        <dbReference type="ARBA" id="ARBA00022777"/>
    </source>
</evidence>
<keyword evidence="2 7" id="KW-0808">Transferase</keyword>
<dbReference type="InterPro" id="IPR029056">
    <property type="entry name" value="Ribokinase-like"/>
</dbReference>
<gene>
    <name evidence="10" type="ORF">BME96_18350</name>
</gene>
<dbReference type="GO" id="GO:0044281">
    <property type="term" value="P:small molecule metabolic process"/>
    <property type="evidence" value="ECO:0007669"/>
    <property type="project" value="UniProtKB-ARBA"/>
</dbReference>
<evidence type="ECO:0000259" key="9">
    <source>
        <dbReference type="Pfam" id="PF00294"/>
    </source>
</evidence>
<dbReference type="PANTHER" id="PTHR46566:SF1">
    <property type="entry name" value="1-PHOSPHOFRUCTOKINASE"/>
    <property type="match status" value="1"/>
</dbReference>
<sequence length="312" mass="33898">MIYTLTLNPSLDYIVQMDQVHLGELNRTSSEAKYPGGKGINVSQVLNTLGLQSEALGFLGGFTGKYIEDYLLSKQIKTNFVYVEEDTRINVKLRANEETEINAKGPAITEANLQELEHRISNLTSEDMLILAGSIPSSLPSTIYEKLVKLCHHNGAAFVVDAEGDLLKKVLPYQPFLIKPNHHELGDLFNVTISSCEDAIPYGRELVKQGAQHVIVSLAGEGAVFISKDVCYIATVPKGEVKGSVGAGDSMVAGFVATYLKTRAVKEAFQYSVAAGSATAFSNGLCSKEKVESLLPQVKLTNQMEENGHENN</sequence>
<dbReference type="GeneID" id="71516375"/>
<dbReference type="KEGG" id="vhl:BME96_18350"/>
<evidence type="ECO:0000256" key="7">
    <source>
        <dbReference type="PIRNR" id="PIRNR000535"/>
    </source>
</evidence>
<dbReference type="InterPro" id="IPR022463">
    <property type="entry name" value="1-PFruKinase"/>
</dbReference>
<dbReference type="PROSITE" id="PS00583">
    <property type="entry name" value="PFKB_KINASES_1"/>
    <property type="match status" value="1"/>
</dbReference>
<dbReference type="GO" id="GO:0005524">
    <property type="term" value="F:ATP binding"/>
    <property type="evidence" value="ECO:0007669"/>
    <property type="project" value="UniProtKB-UniRule"/>
</dbReference>
<dbReference type="GO" id="GO:0005829">
    <property type="term" value="C:cytosol"/>
    <property type="evidence" value="ECO:0007669"/>
    <property type="project" value="TreeGrafter"/>
</dbReference>
<dbReference type="PANTHER" id="PTHR46566">
    <property type="entry name" value="1-PHOSPHOFRUCTOKINASE-RELATED"/>
    <property type="match status" value="1"/>
</dbReference>
<dbReference type="AlphaFoldDB" id="A0AAC9J3H6"/>
<dbReference type="GO" id="GO:0005988">
    <property type="term" value="P:lactose metabolic process"/>
    <property type="evidence" value="ECO:0007669"/>
    <property type="project" value="UniProtKB-KW"/>
</dbReference>
<dbReference type="Pfam" id="PF00294">
    <property type="entry name" value="PfkB"/>
    <property type="match status" value="1"/>
</dbReference>
<dbReference type="Gene3D" id="3.40.1190.20">
    <property type="match status" value="1"/>
</dbReference>
<keyword evidence="4 8" id="KW-0418">Kinase</keyword>
<evidence type="ECO:0000256" key="6">
    <source>
        <dbReference type="ARBA" id="ARBA00047745"/>
    </source>
</evidence>
<evidence type="ECO:0000256" key="1">
    <source>
        <dbReference type="ARBA" id="ARBA00005380"/>
    </source>
</evidence>
<dbReference type="InterPro" id="IPR002173">
    <property type="entry name" value="Carboh/pur_kinase_PfkB_CS"/>
</dbReference>
<comment type="function">
    <text evidence="8">Catalyzes the ATP-dependent phosphorylation of fructose-l-phosphate to fructose-l,6-bisphosphate.</text>
</comment>
<keyword evidence="3 7" id="KW-0547">Nucleotide-binding</keyword>
<keyword evidence="5 7" id="KW-0067">ATP-binding</keyword>
<dbReference type="InterPro" id="IPR011611">
    <property type="entry name" value="PfkB_dom"/>
</dbReference>
<evidence type="ECO:0000256" key="2">
    <source>
        <dbReference type="ARBA" id="ARBA00022679"/>
    </source>
</evidence>
<evidence type="ECO:0000256" key="3">
    <source>
        <dbReference type="ARBA" id="ARBA00022741"/>
    </source>
</evidence>
<comment type="pathway">
    <text evidence="7">Carbohydrate metabolism; D-tagatose 6-phosphate degradation; D-glyceraldehyde 3-phosphate and glycerone phosphate from D-tagatose 6-phosphate: step 1/2.</text>
</comment>
<dbReference type="GO" id="GO:0009024">
    <property type="term" value="F:tagatose-6-phosphate kinase activity"/>
    <property type="evidence" value="ECO:0007669"/>
    <property type="project" value="UniProtKB-EC"/>
</dbReference>
<dbReference type="EMBL" id="CP017962">
    <property type="protein sequence ID" value="APC50044.1"/>
    <property type="molecule type" value="Genomic_DNA"/>
</dbReference>
<comment type="catalytic activity">
    <reaction evidence="6 8">
        <text>beta-D-fructose 1-phosphate + ATP = beta-D-fructose 1,6-bisphosphate + ADP + H(+)</text>
        <dbReference type="Rhea" id="RHEA:14213"/>
        <dbReference type="ChEBI" id="CHEBI:15378"/>
        <dbReference type="ChEBI" id="CHEBI:30616"/>
        <dbReference type="ChEBI" id="CHEBI:32966"/>
        <dbReference type="ChEBI" id="CHEBI:138881"/>
        <dbReference type="ChEBI" id="CHEBI:456216"/>
        <dbReference type="EC" id="2.7.1.56"/>
    </reaction>
</comment>
<dbReference type="SUPFAM" id="SSF53613">
    <property type="entry name" value="Ribokinase-like"/>
    <property type="match status" value="1"/>
</dbReference>
<accession>A0AAC9J3H6</accession>
<dbReference type="GO" id="GO:0016052">
    <property type="term" value="P:carbohydrate catabolic process"/>
    <property type="evidence" value="ECO:0007669"/>
    <property type="project" value="UniProtKB-ARBA"/>
</dbReference>